<dbReference type="Proteomes" id="UP000245207">
    <property type="component" value="Unassembled WGS sequence"/>
</dbReference>
<dbReference type="AlphaFoldDB" id="A0A2U1MFQ8"/>
<dbReference type="EMBL" id="PKPP01005447">
    <property type="protein sequence ID" value="PWA60074.1"/>
    <property type="molecule type" value="Genomic_DNA"/>
</dbReference>
<keyword evidence="2" id="KW-1185">Reference proteome</keyword>
<dbReference type="Pfam" id="PF07082">
    <property type="entry name" value="DUF1350"/>
    <property type="match status" value="1"/>
</dbReference>
<dbReference type="PANTHER" id="PTHR47325">
    <property type="entry name" value="HISTONE-LYSINE N-METHYLTRANSFERASE SUVR5"/>
    <property type="match status" value="1"/>
</dbReference>
<dbReference type="PANTHER" id="PTHR47325:SF1">
    <property type="entry name" value="HISTONE-LYSINE N-METHYLTRANSFERASE SUVR5"/>
    <property type="match status" value="1"/>
</dbReference>
<sequence>MLKIEENIDSRQRKILSLEKRINKIAEDNIHEFEYNQVIKKDMETDAMVPSYDSLNCGALATHPQLFLMHSGQRRKVNTLFVYTNMICECEMRIENESYHKLLTASWKRIIQMFVLGGLGLLGLDRATGGMPDMIHQMLYQPISQKVQIASQSPINGAEVEKLAQSVHELEEAVLTGGATANDDNDDKIYRRLDSCLVIPPPKGKKPKAIIKLLGGTIIGAVPEVTYRCTNLLGLLANVGYLIKSVPYNVTADHSQAAREVFERFHSCLNLVLTYGLPSYGLLAAELVDLPLYSVGPRCTDFFLSSFISQMHLTVPLLFSTCVKMFEVQTSYYYLGSEPMHCIGIGDGVRCNETPKKHTLYCDPHLPNWLKRARNRKSRIVSKEVFVDLLKSCESYEQKIHLHKACELFYKVFKSVLSLRSPVPKEIQLQWVISEASKDDADFLKKKSNGNGGHRRLKKRYQSIESYDEMNVLEVDDE</sequence>
<gene>
    <name evidence="1" type="ORF">CTI12_AA386160</name>
</gene>
<proteinExistence type="predicted"/>
<protein>
    <submittedName>
        <fullName evidence="1">Post-SET domain-containing protein</fullName>
    </submittedName>
</protein>
<evidence type="ECO:0000313" key="2">
    <source>
        <dbReference type="Proteomes" id="UP000245207"/>
    </source>
</evidence>
<accession>A0A2U1MFQ8</accession>
<name>A0A2U1MFQ8_ARTAN</name>
<reference evidence="1 2" key="1">
    <citation type="journal article" date="2018" name="Mol. Plant">
        <title>The genome of Artemisia annua provides insight into the evolution of Asteraceae family and artemisinin biosynthesis.</title>
        <authorList>
            <person name="Shen Q."/>
            <person name="Zhang L."/>
            <person name="Liao Z."/>
            <person name="Wang S."/>
            <person name="Yan T."/>
            <person name="Shi P."/>
            <person name="Liu M."/>
            <person name="Fu X."/>
            <person name="Pan Q."/>
            <person name="Wang Y."/>
            <person name="Lv Z."/>
            <person name="Lu X."/>
            <person name="Zhang F."/>
            <person name="Jiang W."/>
            <person name="Ma Y."/>
            <person name="Chen M."/>
            <person name="Hao X."/>
            <person name="Li L."/>
            <person name="Tang Y."/>
            <person name="Lv G."/>
            <person name="Zhou Y."/>
            <person name="Sun X."/>
            <person name="Brodelius P.E."/>
            <person name="Rose J.K.C."/>
            <person name="Tang K."/>
        </authorList>
    </citation>
    <scope>NUCLEOTIDE SEQUENCE [LARGE SCALE GENOMIC DNA]</scope>
    <source>
        <strain evidence="2">cv. Huhao1</strain>
        <tissue evidence="1">Leaf</tissue>
    </source>
</reference>
<comment type="caution">
    <text evidence="1">The sequence shown here is derived from an EMBL/GenBank/DDBJ whole genome shotgun (WGS) entry which is preliminary data.</text>
</comment>
<dbReference type="InterPro" id="IPR010765">
    <property type="entry name" value="DUF1350"/>
</dbReference>
<evidence type="ECO:0000313" key="1">
    <source>
        <dbReference type="EMBL" id="PWA60074.1"/>
    </source>
</evidence>
<organism evidence="1 2">
    <name type="scientific">Artemisia annua</name>
    <name type="common">Sweet wormwood</name>
    <dbReference type="NCBI Taxonomy" id="35608"/>
    <lineage>
        <taxon>Eukaryota</taxon>
        <taxon>Viridiplantae</taxon>
        <taxon>Streptophyta</taxon>
        <taxon>Embryophyta</taxon>
        <taxon>Tracheophyta</taxon>
        <taxon>Spermatophyta</taxon>
        <taxon>Magnoliopsida</taxon>
        <taxon>eudicotyledons</taxon>
        <taxon>Gunneridae</taxon>
        <taxon>Pentapetalae</taxon>
        <taxon>asterids</taxon>
        <taxon>campanulids</taxon>
        <taxon>Asterales</taxon>
        <taxon>Asteraceae</taxon>
        <taxon>Asteroideae</taxon>
        <taxon>Anthemideae</taxon>
        <taxon>Artemisiinae</taxon>
        <taxon>Artemisia</taxon>
    </lineage>
</organism>